<keyword evidence="3" id="KW-1185">Reference proteome</keyword>
<proteinExistence type="predicted"/>
<evidence type="ECO:0000313" key="2">
    <source>
        <dbReference type="EMBL" id="TDP64300.1"/>
    </source>
</evidence>
<reference evidence="2 3" key="1">
    <citation type="submission" date="2019-03" db="EMBL/GenBank/DDBJ databases">
        <title>Genomic Encyclopedia of Type Strains, Phase IV (KMG-IV): sequencing the most valuable type-strain genomes for metagenomic binning, comparative biology and taxonomic classification.</title>
        <authorList>
            <person name="Goeker M."/>
        </authorList>
    </citation>
    <scope>NUCLEOTIDE SEQUENCE [LARGE SCALE GENOMIC DNA]</scope>
    <source>
        <strain evidence="2 3">DSM 16998</strain>
    </source>
</reference>
<dbReference type="Proteomes" id="UP000295361">
    <property type="component" value="Unassembled WGS sequence"/>
</dbReference>
<protein>
    <submittedName>
        <fullName evidence="2">Uncharacterized protein</fullName>
    </submittedName>
</protein>
<dbReference type="EMBL" id="SNXS01000004">
    <property type="protein sequence ID" value="TDP64300.1"/>
    <property type="molecule type" value="Genomic_DNA"/>
</dbReference>
<dbReference type="InParanoid" id="A0A4R6QL45"/>
<organism evidence="2 3">
    <name type="scientific">Roseateles toxinivorans</name>
    <dbReference type="NCBI Taxonomy" id="270368"/>
    <lineage>
        <taxon>Bacteria</taxon>
        <taxon>Pseudomonadati</taxon>
        <taxon>Pseudomonadota</taxon>
        <taxon>Betaproteobacteria</taxon>
        <taxon>Burkholderiales</taxon>
        <taxon>Sphaerotilaceae</taxon>
        <taxon>Roseateles</taxon>
    </lineage>
</organism>
<dbReference type="AlphaFoldDB" id="A0A4R6QL45"/>
<accession>A0A4R6QL45</accession>
<sequence>MSLNGLPGIAPPSRTDAVPSATQASTTPVRIERQADSYAAAAKSASRGSGGLADAMELTFQQLGLSAGTAEATSQADEAASSQRKTDLGRLMQALFQAVHAHSPPLTTGESSSFAAALASLTSQLSSGDSVSSLEAALGRVLQDLQSSQTGSAASLPTTQDLLSTLQRNLDNQTNVVHTKGNVLNERA</sequence>
<gene>
    <name evidence="2" type="ORF">DES47_104590</name>
</gene>
<evidence type="ECO:0000256" key="1">
    <source>
        <dbReference type="SAM" id="MobiDB-lite"/>
    </source>
</evidence>
<name>A0A4R6QL45_9BURK</name>
<comment type="caution">
    <text evidence="2">The sequence shown here is derived from an EMBL/GenBank/DDBJ whole genome shotgun (WGS) entry which is preliminary data.</text>
</comment>
<dbReference type="RefSeq" id="WP_133702116.1">
    <property type="nucleotide sequence ID" value="NZ_SNXS01000004.1"/>
</dbReference>
<feature type="region of interest" description="Disordered" evidence="1">
    <location>
        <begin position="1"/>
        <end position="32"/>
    </location>
</feature>
<evidence type="ECO:0000313" key="3">
    <source>
        <dbReference type="Proteomes" id="UP000295361"/>
    </source>
</evidence>